<organism evidence="3 4">
    <name type="scientific">Portunus trituberculatus</name>
    <name type="common">Swimming crab</name>
    <name type="synonym">Neptunus trituberculatus</name>
    <dbReference type="NCBI Taxonomy" id="210409"/>
    <lineage>
        <taxon>Eukaryota</taxon>
        <taxon>Metazoa</taxon>
        <taxon>Ecdysozoa</taxon>
        <taxon>Arthropoda</taxon>
        <taxon>Crustacea</taxon>
        <taxon>Multicrustacea</taxon>
        <taxon>Malacostraca</taxon>
        <taxon>Eumalacostraca</taxon>
        <taxon>Eucarida</taxon>
        <taxon>Decapoda</taxon>
        <taxon>Pleocyemata</taxon>
        <taxon>Brachyura</taxon>
        <taxon>Eubrachyura</taxon>
        <taxon>Portunoidea</taxon>
        <taxon>Portunidae</taxon>
        <taxon>Portuninae</taxon>
        <taxon>Portunus</taxon>
    </lineage>
</organism>
<reference evidence="3 4" key="1">
    <citation type="submission" date="2019-05" db="EMBL/GenBank/DDBJ databases">
        <title>Another draft genome of Portunus trituberculatus and its Hox gene families provides insights of decapod evolution.</title>
        <authorList>
            <person name="Jeong J.-H."/>
            <person name="Song I."/>
            <person name="Kim S."/>
            <person name="Choi T."/>
            <person name="Kim D."/>
            <person name="Ryu S."/>
            <person name="Kim W."/>
        </authorList>
    </citation>
    <scope>NUCLEOTIDE SEQUENCE [LARGE SCALE GENOMIC DNA]</scope>
    <source>
        <tissue evidence="3">Muscle</tissue>
    </source>
</reference>
<protein>
    <submittedName>
        <fullName evidence="3">RING finger protein unkempt</fullName>
    </submittedName>
</protein>
<accession>A0A5B7DLW3</accession>
<dbReference type="AlphaFoldDB" id="A0A5B7DLW3"/>
<comment type="caution">
    <text evidence="3">The sequence shown here is derived from an EMBL/GenBank/DDBJ whole genome shotgun (WGS) entry which is preliminary data.</text>
</comment>
<feature type="coiled-coil region" evidence="1">
    <location>
        <begin position="200"/>
        <end position="248"/>
    </location>
</feature>
<dbReference type="OrthoDB" id="20534at2759"/>
<evidence type="ECO:0000313" key="4">
    <source>
        <dbReference type="Proteomes" id="UP000324222"/>
    </source>
</evidence>
<gene>
    <name evidence="3" type="primary">UNK</name>
    <name evidence="3" type="ORF">E2C01_014969</name>
</gene>
<evidence type="ECO:0000256" key="2">
    <source>
        <dbReference type="SAM" id="MobiDB-lite"/>
    </source>
</evidence>
<proteinExistence type="predicted"/>
<name>A0A5B7DLW3_PORTR</name>
<keyword evidence="4" id="KW-1185">Reference proteome</keyword>
<evidence type="ECO:0000256" key="1">
    <source>
        <dbReference type="SAM" id="Coils"/>
    </source>
</evidence>
<dbReference type="EMBL" id="VSRR010001037">
    <property type="protein sequence ID" value="MPC21966.1"/>
    <property type="molecule type" value="Genomic_DNA"/>
</dbReference>
<dbReference type="Proteomes" id="UP000324222">
    <property type="component" value="Unassembled WGS sequence"/>
</dbReference>
<sequence length="335" mass="36992">MKELNRRCHNGEKRNEYDIRNLDLSVLRSALEDLNLDEPLNIAASLDRELENESNSLNNSISSSFANSGLLGSSAPVNIPGSSFQERSGGLITNPSPSTSSPAFTHSFFQSSLHRENSLDQGTAAFLGANGVSKMSGGGLFDLTSNMSPHNRNHLANPLSQSPLVAPFNAANNSGPSEIQRLREELVTNRAKLASWEEGIAQARTACEAWRKEADEATRKHKLAEQTKEEYVAKIAAQQKEIEDLRAGRLGPYVQALHPHTELEKLPLHTLKALQSQLRQDLDTVDKKYLESWHCIEQTSVVMKLLIFTSSVACWSPSQSSPLRSELRAHRPIFG</sequence>
<keyword evidence="1" id="KW-0175">Coiled coil</keyword>
<evidence type="ECO:0000313" key="3">
    <source>
        <dbReference type="EMBL" id="MPC21966.1"/>
    </source>
</evidence>
<feature type="region of interest" description="Disordered" evidence="2">
    <location>
        <begin position="82"/>
        <end position="105"/>
    </location>
</feature>